<dbReference type="STRING" id="1586287.BBK82_44165"/>
<reference evidence="2 3" key="1">
    <citation type="submission" date="2016-07" db="EMBL/GenBank/DDBJ databases">
        <title>Complete genome sequence of the Lentzea guizhouensis DHS C013.</title>
        <authorList>
            <person name="Cao C."/>
        </authorList>
    </citation>
    <scope>NUCLEOTIDE SEQUENCE [LARGE SCALE GENOMIC DNA]</scope>
    <source>
        <strain evidence="2 3">DHS C013</strain>
    </source>
</reference>
<gene>
    <name evidence="2" type="ORF">BBK82_44165</name>
</gene>
<dbReference type="EMBL" id="CP016793">
    <property type="protein sequence ID" value="ANZ41899.1"/>
    <property type="molecule type" value="Genomic_DNA"/>
</dbReference>
<accession>A0A1B2HVY5</accession>
<dbReference type="RefSeq" id="WP_065920234.1">
    <property type="nucleotide sequence ID" value="NZ_CP016793.1"/>
</dbReference>
<dbReference type="InterPro" id="IPR036278">
    <property type="entry name" value="Sialidase_sf"/>
</dbReference>
<feature type="signal peptide" evidence="1">
    <location>
        <begin position="1"/>
        <end position="19"/>
    </location>
</feature>
<feature type="chain" id="PRO_5039077008" description="Exo-alpha-sialidase" evidence="1">
    <location>
        <begin position="20"/>
        <end position="510"/>
    </location>
</feature>
<evidence type="ECO:0000256" key="1">
    <source>
        <dbReference type="SAM" id="SignalP"/>
    </source>
</evidence>
<dbReference type="KEGG" id="led:BBK82_44165"/>
<evidence type="ECO:0000313" key="3">
    <source>
        <dbReference type="Proteomes" id="UP000093053"/>
    </source>
</evidence>
<organism evidence="2 3">
    <name type="scientific">Lentzea guizhouensis</name>
    <dbReference type="NCBI Taxonomy" id="1586287"/>
    <lineage>
        <taxon>Bacteria</taxon>
        <taxon>Bacillati</taxon>
        <taxon>Actinomycetota</taxon>
        <taxon>Actinomycetes</taxon>
        <taxon>Pseudonocardiales</taxon>
        <taxon>Pseudonocardiaceae</taxon>
        <taxon>Lentzea</taxon>
    </lineage>
</organism>
<dbReference type="OrthoDB" id="4894058at2"/>
<keyword evidence="1" id="KW-0732">Signal</keyword>
<sequence length="510" mass="54189">MLRLVLAAMLLLAACSSPPPPPEFTPPTWTRQTVPTLPHARLDSIHGAVGWNGGFVIAGSYTEPAPPNDEGRVNNTPAVLHMSADGQTWREVIPPDIGDLAWGDAAAARGDHAYVLGHTGVRPVLLTSEGGVWTKLELPGGVFTDKPTSIGAGPRGVVVVGFANYRMGDKVKGLRLWFSPDGREFGDPVVLTTQQVYTGYLPRVLATDTGFLVYGAMPSSGRPERRAELLFESADGRDWRAAGDELPDPPDGQHHDRLTAAQHNNGTTVLFGSLNNPDNPEDSDTGLTGWYRRAGESSWTQLADIDPGKLPDAGVVPKPQRRVDHVVKWQSGFLALGATRADAAVWTSPDGLTWTKMPVRDNGFEGTGPVDHLSDGGLGLLVNLPEGDGPARVWRSGSPTARPATNHPVPKGGAWQGILGTSITIDDTGGGEIRYSDFKVANPQQFLIKFRHVGITAGGTRTADVTESTDPAVPAGGTLSAKVEANGPTVLFPDGTQREFCGADRYSECS</sequence>
<dbReference type="PROSITE" id="PS51257">
    <property type="entry name" value="PROKAR_LIPOPROTEIN"/>
    <property type="match status" value="1"/>
</dbReference>
<keyword evidence="3" id="KW-1185">Reference proteome</keyword>
<evidence type="ECO:0000313" key="2">
    <source>
        <dbReference type="EMBL" id="ANZ41899.1"/>
    </source>
</evidence>
<protein>
    <recommendedName>
        <fullName evidence="4">Exo-alpha-sialidase</fullName>
    </recommendedName>
</protein>
<dbReference type="Proteomes" id="UP000093053">
    <property type="component" value="Chromosome"/>
</dbReference>
<proteinExistence type="predicted"/>
<name>A0A1B2HVY5_9PSEU</name>
<dbReference type="SUPFAM" id="SSF50939">
    <property type="entry name" value="Sialidases"/>
    <property type="match status" value="1"/>
</dbReference>
<evidence type="ECO:0008006" key="4">
    <source>
        <dbReference type="Google" id="ProtNLM"/>
    </source>
</evidence>
<dbReference type="AlphaFoldDB" id="A0A1B2HVY5"/>